<dbReference type="SUPFAM" id="SSF56059">
    <property type="entry name" value="Glutathione synthetase ATP-binding domain-like"/>
    <property type="match status" value="1"/>
</dbReference>
<dbReference type="AlphaFoldDB" id="A0A0G0YI21"/>
<evidence type="ECO:0000313" key="4">
    <source>
        <dbReference type="Proteomes" id="UP000033930"/>
    </source>
</evidence>
<evidence type="ECO:0000259" key="2">
    <source>
        <dbReference type="PROSITE" id="PS50975"/>
    </source>
</evidence>
<dbReference type="GO" id="GO:0005524">
    <property type="term" value="F:ATP binding"/>
    <property type="evidence" value="ECO:0007669"/>
    <property type="project" value="UniProtKB-UniRule"/>
</dbReference>
<feature type="domain" description="ATP-grasp" evidence="2">
    <location>
        <begin position="123"/>
        <end position="382"/>
    </location>
</feature>
<keyword evidence="1" id="KW-0067">ATP-binding</keyword>
<accession>A0A0G0YI21</accession>
<dbReference type="EMBL" id="LCAW01000001">
    <property type="protein sequence ID" value="KKR99992.1"/>
    <property type="molecule type" value="Genomic_DNA"/>
</dbReference>
<gene>
    <name evidence="3" type="ORF">UU50_C0001G0051</name>
</gene>
<evidence type="ECO:0000313" key="3">
    <source>
        <dbReference type="EMBL" id="KKR99992.1"/>
    </source>
</evidence>
<sequence>MPAVSHVQTWLDEIISTIMLRLKFSKRISYFFDILLENFFQLLGLIKMEDNFLLSEIQMRTACFITEARKRGVKFTVIKGPFGYTDHFYAQVDGRKIRFDNLPVADHIGKNNTSLVDCKKRTKNYLKKRDFPVAAGRSFWFWQKNQALKHGADKLGFPLVIKPRNGSVSRHVTTNIRNTEELSKAIAKSIIYSPAFIIEKFIENSFVYRATVVDFDFVAVVKQVPANIIGDGVLTIEQLVEDKNSDKRRGEPHQKDFTLCKIVVNEVTTGLLAKKNYTLQTIPKKNEIVYLQKNPFLKLGGDLVEVTEQVCQDNIKLFKDIARFFDIRLVGMDFLIPDIASSWQKQNCAILELNSCPCIEMHHFPSSGMPKDVACALVDAFFKYYL</sequence>
<proteinExistence type="predicted"/>
<keyword evidence="1" id="KW-0547">Nucleotide-binding</keyword>
<organism evidence="3 4">
    <name type="scientific">Candidatus Uhrbacteria bacterium GW2011_GWC1_41_20</name>
    <dbReference type="NCBI Taxonomy" id="1618983"/>
    <lineage>
        <taxon>Bacteria</taxon>
        <taxon>Candidatus Uhriibacteriota</taxon>
    </lineage>
</organism>
<name>A0A0G0YI21_9BACT</name>
<dbReference type="Proteomes" id="UP000033930">
    <property type="component" value="Unassembled WGS sequence"/>
</dbReference>
<dbReference type="GO" id="GO:0046872">
    <property type="term" value="F:metal ion binding"/>
    <property type="evidence" value="ECO:0007669"/>
    <property type="project" value="InterPro"/>
</dbReference>
<dbReference type="Gene3D" id="3.30.470.20">
    <property type="entry name" value="ATP-grasp fold, B domain"/>
    <property type="match status" value="2"/>
</dbReference>
<dbReference type="InterPro" id="IPR011761">
    <property type="entry name" value="ATP-grasp"/>
</dbReference>
<dbReference type="PROSITE" id="PS50975">
    <property type="entry name" value="ATP_GRASP"/>
    <property type="match status" value="1"/>
</dbReference>
<protein>
    <submittedName>
        <fullName evidence="3">Cyanophycin synthetase</fullName>
    </submittedName>
</protein>
<reference evidence="3 4" key="1">
    <citation type="journal article" date="2015" name="Nature">
        <title>rRNA introns, odd ribosomes, and small enigmatic genomes across a large radiation of phyla.</title>
        <authorList>
            <person name="Brown C.T."/>
            <person name="Hug L.A."/>
            <person name="Thomas B.C."/>
            <person name="Sharon I."/>
            <person name="Castelle C.J."/>
            <person name="Singh A."/>
            <person name="Wilkins M.J."/>
            <person name="Williams K.H."/>
            <person name="Banfield J.F."/>
        </authorList>
    </citation>
    <scope>NUCLEOTIDE SEQUENCE [LARGE SCALE GENOMIC DNA]</scope>
</reference>
<comment type="caution">
    <text evidence="3">The sequence shown here is derived from an EMBL/GenBank/DDBJ whole genome shotgun (WGS) entry which is preliminary data.</text>
</comment>
<evidence type="ECO:0000256" key="1">
    <source>
        <dbReference type="PROSITE-ProRule" id="PRU00409"/>
    </source>
</evidence>